<accession>A0A2L1GNP1</accession>
<dbReference type="RefSeq" id="WP_104936558.1">
    <property type="nucleotide sequence ID" value="NZ_CP021255.1"/>
</dbReference>
<feature type="transmembrane region" description="Helical" evidence="1">
    <location>
        <begin position="161"/>
        <end position="181"/>
    </location>
</feature>
<feature type="transmembrane region" description="Helical" evidence="1">
    <location>
        <begin position="325"/>
        <end position="358"/>
    </location>
</feature>
<sequence length="383" mass="43037">MSTNLKGILWLMMTDALACGFLHHMVAPEQINFERLHIFLFNLCSGGTLLVYYTEGQSRLGPKGRLFLLLALAFAVSAFLRWYAPALCLALVLSGVVERVRVEHFGSLVPRALFSAGEPVSRKFHQAALLCLSIGLGMSSVVMLNSAYLHWWHIEKLKLDTFFLGFSFPVSLISMSVIFSLMQRATSNAVKALKEAAFWVINLGVIIFFLFILANMFRAQVLIATALFVAVASVFWLYWRLGMRLQQKAFLSSGILFLLITSITGIAYIMLAMSAYYLPQYSQPLLRLHAFTALYGWNLSGLIVIGRHDDFPLQLHSSKIIALHWLTVLMLCPLGYFLPPFAVLAVLSYGLLLWMLLFNRGTVDGALRQGQREQLQADSSWRP</sequence>
<keyword evidence="3" id="KW-1185">Reference proteome</keyword>
<evidence type="ECO:0000313" key="2">
    <source>
        <dbReference type="EMBL" id="AVD71289.1"/>
    </source>
</evidence>
<reference evidence="2 3" key="1">
    <citation type="journal article" date="2018" name="MBio">
        <title>Insights into the evolution of host association through the isolation and characterization of a novel human periodontal pathobiont, Desulfobulbus oralis.</title>
        <authorList>
            <person name="Cross K.L."/>
            <person name="Chirania P."/>
            <person name="Xiong W."/>
            <person name="Beall C.J."/>
            <person name="Elkins J.G."/>
            <person name="Giannone R.J."/>
            <person name="Griffen A.L."/>
            <person name="Guss A.M."/>
            <person name="Hettich R.L."/>
            <person name="Joshi S.S."/>
            <person name="Mokrzan E.M."/>
            <person name="Martin R.K."/>
            <person name="Zhulin I.B."/>
            <person name="Leys E.J."/>
            <person name="Podar M."/>
        </authorList>
    </citation>
    <scope>NUCLEOTIDE SEQUENCE [LARGE SCALE GENOMIC DNA]</scope>
    <source>
        <strain evidence="2 3">ORNL</strain>
    </source>
</reference>
<dbReference type="AlphaFoldDB" id="A0A2L1GNP1"/>
<feature type="transmembrane region" description="Helical" evidence="1">
    <location>
        <begin position="7"/>
        <end position="26"/>
    </location>
</feature>
<feature type="transmembrane region" description="Helical" evidence="1">
    <location>
        <begin position="221"/>
        <end position="239"/>
    </location>
</feature>
<dbReference type="OrthoDB" id="5412242at2"/>
<feature type="transmembrane region" description="Helical" evidence="1">
    <location>
        <begin position="251"/>
        <end position="278"/>
    </location>
</feature>
<dbReference type="EMBL" id="CP021255">
    <property type="protein sequence ID" value="AVD71289.1"/>
    <property type="molecule type" value="Genomic_DNA"/>
</dbReference>
<protein>
    <recommendedName>
        <fullName evidence="4">NnrS family protein</fullName>
    </recommendedName>
</protein>
<keyword evidence="1" id="KW-0472">Membrane</keyword>
<feature type="transmembrane region" description="Helical" evidence="1">
    <location>
        <begin position="66"/>
        <end position="84"/>
    </location>
</feature>
<evidence type="ECO:0008006" key="4">
    <source>
        <dbReference type="Google" id="ProtNLM"/>
    </source>
</evidence>
<feature type="transmembrane region" description="Helical" evidence="1">
    <location>
        <begin position="196"/>
        <end position="214"/>
    </location>
</feature>
<evidence type="ECO:0000313" key="3">
    <source>
        <dbReference type="Proteomes" id="UP000239867"/>
    </source>
</evidence>
<dbReference type="KEGG" id="deo:CAY53_07235"/>
<feature type="transmembrane region" description="Helical" evidence="1">
    <location>
        <begin position="38"/>
        <end position="54"/>
    </location>
</feature>
<keyword evidence="1" id="KW-0812">Transmembrane</keyword>
<dbReference type="Proteomes" id="UP000239867">
    <property type="component" value="Chromosome"/>
</dbReference>
<gene>
    <name evidence="2" type="ORF">CAY53_07235</name>
</gene>
<name>A0A2L1GNP1_9BACT</name>
<proteinExistence type="predicted"/>
<feature type="transmembrane region" description="Helical" evidence="1">
    <location>
        <begin position="285"/>
        <end position="305"/>
    </location>
</feature>
<evidence type="ECO:0000256" key="1">
    <source>
        <dbReference type="SAM" id="Phobius"/>
    </source>
</evidence>
<feature type="transmembrane region" description="Helical" evidence="1">
    <location>
        <begin position="127"/>
        <end position="149"/>
    </location>
</feature>
<keyword evidence="1" id="KW-1133">Transmembrane helix</keyword>
<organism evidence="2 3">
    <name type="scientific">Desulfobulbus oralis</name>
    <dbReference type="NCBI Taxonomy" id="1986146"/>
    <lineage>
        <taxon>Bacteria</taxon>
        <taxon>Pseudomonadati</taxon>
        <taxon>Thermodesulfobacteriota</taxon>
        <taxon>Desulfobulbia</taxon>
        <taxon>Desulfobulbales</taxon>
        <taxon>Desulfobulbaceae</taxon>
        <taxon>Desulfobulbus</taxon>
    </lineage>
</organism>